<dbReference type="Pfam" id="PF08657">
    <property type="entry name" value="DASH_Spc34"/>
    <property type="match status" value="2"/>
</dbReference>
<keyword evidence="11" id="KW-0995">Kinetochore</keyword>
<keyword evidence="5" id="KW-0158">Chromosome</keyword>
<keyword evidence="12" id="KW-0175">Coiled coil</keyword>
<gene>
    <name evidence="20 22" type="ORF">P152DRAFT_463854</name>
</gene>
<evidence type="ECO:0000256" key="19">
    <source>
        <dbReference type="SAM" id="MobiDB-lite"/>
    </source>
</evidence>
<dbReference type="InterPro" id="IPR013966">
    <property type="entry name" value="Spc34"/>
</dbReference>
<evidence type="ECO:0000256" key="6">
    <source>
        <dbReference type="ARBA" id="ARBA00022490"/>
    </source>
</evidence>
<evidence type="ECO:0000256" key="12">
    <source>
        <dbReference type="ARBA" id="ARBA00023054"/>
    </source>
</evidence>
<evidence type="ECO:0000256" key="2">
    <source>
        <dbReference type="ARBA" id="ARBA00004186"/>
    </source>
</evidence>
<evidence type="ECO:0000313" key="21">
    <source>
        <dbReference type="Proteomes" id="UP000504638"/>
    </source>
</evidence>
<evidence type="ECO:0000256" key="3">
    <source>
        <dbReference type="ARBA" id="ARBA00004629"/>
    </source>
</evidence>
<comment type="subcellular location">
    <subcellularLocation>
        <location evidence="3">Chromosome</location>
        <location evidence="3">Centromere</location>
        <location evidence="3">Kinetochore</location>
    </subcellularLocation>
    <subcellularLocation>
        <location evidence="2">Cytoplasm</location>
        <location evidence="2">Cytoskeleton</location>
        <location evidence="2">Spindle</location>
    </subcellularLocation>
    <subcellularLocation>
        <location evidence="1">Nucleus</location>
    </subcellularLocation>
</comment>
<reference evidence="20 22" key="1">
    <citation type="submission" date="2020-01" db="EMBL/GenBank/DDBJ databases">
        <authorList>
            <consortium name="DOE Joint Genome Institute"/>
            <person name="Haridas S."/>
            <person name="Albert R."/>
            <person name="Binder M."/>
            <person name="Bloem J."/>
            <person name="Labutti K."/>
            <person name="Salamov A."/>
            <person name="Andreopoulos B."/>
            <person name="Baker S.E."/>
            <person name="Barry K."/>
            <person name="Bills G."/>
            <person name="Bluhm B.H."/>
            <person name="Cannon C."/>
            <person name="Castanera R."/>
            <person name="Culley D.E."/>
            <person name="Daum C."/>
            <person name="Ezra D."/>
            <person name="Gonzalez J.B."/>
            <person name="Henrissat B."/>
            <person name="Kuo A."/>
            <person name="Liang C."/>
            <person name="Lipzen A."/>
            <person name="Lutzoni F."/>
            <person name="Magnuson J."/>
            <person name="Mondo S."/>
            <person name="Nolan M."/>
            <person name="Ohm R."/>
            <person name="Pangilinan J."/>
            <person name="Park H.-J."/>
            <person name="Ramirez L."/>
            <person name="Alfaro M."/>
            <person name="Sun H."/>
            <person name="Tritt A."/>
            <person name="Yoshinaga Y."/>
            <person name="Zwiers L.-H."/>
            <person name="Turgeon B.G."/>
            <person name="Goodwin S.B."/>
            <person name="Spatafora J.W."/>
            <person name="Crous P.W."/>
            <person name="Grigoriev I.V."/>
        </authorList>
    </citation>
    <scope>NUCLEOTIDE SEQUENCE</scope>
    <source>
        <strain evidence="20 22">CBS 781.70</strain>
    </source>
</reference>
<dbReference type="GeneID" id="54421097"/>
<reference evidence="22" key="3">
    <citation type="submission" date="2025-04" db="UniProtKB">
        <authorList>
            <consortium name="RefSeq"/>
        </authorList>
    </citation>
    <scope>IDENTIFICATION</scope>
    <source>
        <strain evidence="22">CBS 781.70</strain>
    </source>
</reference>
<accession>A0A6G1GDM7</accession>
<comment type="similarity">
    <text evidence="4">Belongs to the DASH complex SPC34 family.</text>
</comment>
<evidence type="ECO:0000256" key="5">
    <source>
        <dbReference type="ARBA" id="ARBA00022454"/>
    </source>
</evidence>
<evidence type="ECO:0000256" key="7">
    <source>
        <dbReference type="ARBA" id="ARBA00022618"/>
    </source>
</evidence>
<evidence type="ECO:0000256" key="9">
    <source>
        <dbReference type="ARBA" id="ARBA00022776"/>
    </source>
</evidence>
<feature type="compositionally biased region" description="Acidic residues" evidence="19">
    <location>
        <begin position="204"/>
        <end position="214"/>
    </location>
</feature>
<evidence type="ECO:0000256" key="1">
    <source>
        <dbReference type="ARBA" id="ARBA00004123"/>
    </source>
</evidence>
<keyword evidence="15" id="KW-0131">Cell cycle</keyword>
<sequence length="267" mass="29572">MTLLDGHLEQLSLCAVSIAELPFPPPKIFANALLKPHDITALIRDTETHEQALFTVSQPPPQPKAFDPSATSRRRTTVYSTAALNHAADVSRPPRRNTAVAAVLGGDLVQRIRDGGGGRVGSGVGYRNYDHKGEVDVDYVSHVRESKEETDHASPIPGALEKIGQLRQRHHRLAHSIAELEEQVTEQSEQLRKLNRSRGPSGLSDEEDDEDEDFTTQPEATVTVDTFPIRHEDMRQDEEDITELERKKRALEERVSALGKDITGVLG</sequence>
<evidence type="ECO:0000256" key="16">
    <source>
        <dbReference type="ARBA" id="ARBA00023328"/>
    </source>
</evidence>
<keyword evidence="13" id="KW-0206">Cytoskeleton</keyword>
<evidence type="ECO:0000256" key="4">
    <source>
        <dbReference type="ARBA" id="ARBA00008491"/>
    </source>
</evidence>
<dbReference type="GO" id="GO:0005876">
    <property type="term" value="C:spindle microtubule"/>
    <property type="evidence" value="ECO:0007669"/>
    <property type="project" value="InterPro"/>
</dbReference>
<dbReference type="AlphaFoldDB" id="A0A6G1GDM7"/>
<keyword evidence="10" id="KW-0159">Chromosome partition</keyword>
<proteinExistence type="inferred from homology"/>
<evidence type="ECO:0000256" key="10">
    <source>
        <dbReference type="ARBA" id="ARBA00022829"/>
    </source>
</evidence>
<protein>
    <recommendedName>
        <fullName evidence="17">DASH complex subunit SPC34</fullName>
    </recommendedName>
    <alternativeName>
        <fullName evidence="18">Outer kinetochore protein SPC34</fullName>
    </alternativeName>
</protein>
<reference evidence="22" key="2">
    <citation type="submission" date="2020-04" db="EMBL/GenBank/DDBJ databases">
        <authorList>
            <consortium name="NCBI Genome Project"/>
        </authorList>
    </citation>
    <scope>NUCLEOTIDE SEQUENCE</scope>
    <source>
        <strain evidence="22">CBS 781.70</strain>
    </source>
</reference>
<dbReference type="GO" id="GO:0008608">
    <property type="term" value="P:attachment of spindle microtubules to kinetochore"/>
    <property type="evidence" value="ECO:0007669"/>
    <property type="project" value="InterPro"/>
</dbReference>
<keyword evidence="9" id="KW-0498">Mitosis</keyword>
<feature type="compositionally biased region" description="Polar residues" evidence="19">
    <location>
        <begin position="215"/>
        <end position="224"/>
    </location>
</feature>
<evidence type="ECO:0000256" key="11">
    <source>
        <dbReference type="ARBA" id="ARBA00022838"/>
    </source>
</evidence>
<evidence type="ECO:0000256" key="17">
    <source>
        <dbReference type="ARBA" id="ARBA00044112"/>
    </source>
</evidence>
<organism evidence="20">
    <name type="scientific">Eremomyces bilateralis CBS 781.70</name>
    <dbReference type="NCBI Taxonomy" id="1392243"/>
    <lineage>
        <taxon>Eukaryota</taxon>
        <taxon>Fungi</taxon>
        <taxon>Dikarya</taxon>
        <taxon>Ascomycota</taxon>
        <taxon>Pezizomycotina</taxon>
        <taxon>Dothideomycetes</taxon>
        <taxon>Dothideomycetes incertae sedis</taxon>
        <taxon>Eremomycetales</taxon>
        <taxon>Eremomycetaceae</taxon>
        <taxon>Eremomyces</taxon>
    </lineage>
</organism>
<keyword evidence="16" id="KW-0137">Centromere</keyword>
<keyword evidence="6" id="KW-0963">Cytoplasm</keyword>
<dbReference type="EMBL" id="ML975150">
    <property type="protein sequence ID" value="KAF1816215.1"/>
    <property type="molecule type" value="Genomic_DNA"/>
</dbReference>
<keyword evidence="8" id="KW-0493">Microtubule</keyword>
<evidence type="ECO:0000313" key="22">
    <source>
        <dbReference type="RefSeq" id="XP_033537846.1"/>
    </source>
</evidence>
<dbReference type="OrthoDB" id="10016597at2759"/>
<keyword evidence="7" id="KW-0132">Cell division</keyword>
<evidence type="ECO:0000256" key="18">
    <source>
        <dbReference type="ARBA" id="ARBA00044346"/>
    </source>
</evidence>
<keyword evidence="21" id="KW-1185">Reference proteome</keyword>
<name>A0A6G1GDM7_9PEZI</name>
<evidence type="ECO:0000256" key="15">
    <source>
        <dbReference type="ARBA" id="ARBA00023306"/>
    </source>
</evidence>
<keyword evidence="14" id="KW-0539">Nucleus</keyword>
<dbReference type="RefSeq" id="XP_033537846.1">
    <property type="nucleotide sequence ID" value="XM_033680527.1"/>
</dbReference>
<dbReference type="GO" id="GO:0051301">
    <property type="term" value="P:cell division"/>
    <property type="evidence" value="ECO:0007669"/>
    <property type="project" value="UniProtKB-KW"/>
</dbReference>
<dbReference type="Proteomes" id="UP000504638">
    <property type="component" value="Unplaced"/>
</dbReference>
<evidence type="ECO:0000256" key="8">
    <source>
        <dbReference type="ARBA" id="ARBA00022701"/>
    </source>
</evidence>
<evidence type="ECO:0000313" key="20">
    <source>
        <dbReference type="EMBL" id="KAF1816215.1"/>
    </source>
</evidence>
<dbReference type="GO" id="GO:0042729">
    <property type="term" value="C:DASH complex"/>
    <property type="evidence" value="ECO:0007669"/>
    <property type="project" value="InterPro"/>
</dbReference>
<feature type="region of interest" description="Disordered" evidence="19">
    <location>
        <begin position="188"/>
        <end position="241"/>
    </location>
</feature>
<evidence type="ECO:0000256" key="14">
    <source>
        <dbReference type="ARBA" id="ARBA00023242"/>
    </source>
</evidence>
<evidence type="ECO:0000256" key="13">
    <source>
        <dbReference type="ARBA" id="ARBA00023212"/>
    </source>
</evidence>